<sequence length="163" mass="18757">MNTFENQNRGLADESEFEQAFMQAVVRLQIGEAKQVKIGQFEYETQTTETMTSQQYQQLQKLQQMANDLLAAIDEAFPYKTKEAAPIARRKQFLSLPKAQADSVARLRSEVALVAKNGFVERGSLGLTVNDLPKLNHKDPLKVIHFYYFLITMFKSIRFITRF</sequence>
<dbReference type="OrthoDB" id="9990850at2"/>
<dbReference type="EMBL" id="SPPA01000004">
    <property type="protein sequence ID" value="TFV12106.1"/>
    <property type="molecule type" value="Genomic_DNA"/>
</dbReference>
<dbReference type="RefSeq" id="WP_135054615.1">
    <property type="nucleotide sequence ID" value="NZ_JADGLC010000004.1"/>
</dbReference>
<proteinExistence type="predicted"/>
<dbReference type="AlphaFoldDB" id="A0A4Y9K622"/>
<evidence type="ECO:0000313" key="1">
    <source>
        <dbReference type="EMBL" id="TFV12106.1"/>
    </source>
</evidence>
<reference evidence="1 2" key="1">
    <citation type="submission" date="2019-03" db="EMBL/GenBank/DDBJ databases">
        <title>Diversity of the mouse oral microbiome.</title>
        <authorList>
            <person name="Joseph S."/>
            <person name="Aduse-Opoku J."/>
            <person name="Curtis M."/>
            <person name="Wade W."/>
            <person name="Hashim A."/>
        </authorList>
    </citation>
    <scope>NUCLEOTIDE SEQUENCE [LARGE SCALE GENOMIC DNA]</scope>
    <source>
        <strain evidence="1 2">WT12</strain>
    </source>
</reference>
<name>A0A4Y9K622_9PAST</name>
<comment type="caution">
    <text evidence="1">The sequence shown here is derived from an EMBL/GenBank/DDBJ whole genome shotgun (WGS) entry which is preliminary data.</text>
</comment>
<accession>A0A4Y9K622</accession>
<organism evidence="1 2">
    <name type="scientific">Muribacter muris</name>
    <dbReference type="NCBI Taxonomy" id="67855"/>
    <lineage>
        <taxon>Bacteria</taxon>
        <taxon>Pseudomonadati</taxon>
        <taxon>Pseudomonadota</taxon>
        <taxon>Gammaproteobacteria</taxon>
        <taxon>Pasteurellales</taxon>
        <taxon>Pasteurellaceae</taxon>
        <taxon>Muribacter</taxon>
    </lineage>
</organism>
<gene>
    <name evidence="1" type="ORF">E4T80_02400</name>
</gene>
<protein>
    <submittedName>
        <fullName evidence="1">Uncharacterized protein</fullName>
    </submittedName>
</protein>
<dbReference type="Proteomes" id="UP000297396">
    <property type="component" value="Unassembled WGS sequence"/>
</dbReference>
<evidence type="ECO:0000313" key="2">
    <source>
        <dbReference type="Proteomes" id="UP000297396"/>
    </source>
</evidence>